<evidence type="ECO:0000256" key="4">
    <source>
        <dbReference type="PROSITE-ProRule" id="PRU00091"/>
    </source>
</evidence>
<dbReference type="InterPro" id="IPR013083">
    <property type="entry name" value="Znf_RING/FYVE/PHD"/>
</dbReference>
<evidence type="ECO:0000259" key="5">
    <source>
        <dbReference type="PROSITE" id="PS50178"/>
    </source>
</evidence>
<name>A0A1W0A1R5_9STRA</name>
<evidence type="ECO:0000256" key="2">
    <source>
        <dbReference type="ARBA" id="ARBA00022771"/>
    </source>
</evidence>
<accession>A0A1W0A1R5</accession>
<evidence type="ECO:0000313" key="7">
    <source>
        <dbReference type="Proteomes" id="UP000243217"/>
    </source>
</evidence>
<dbReference type="SUPFAM" id="SSF57903">
    <property type="entry name" value="FYVE/PHD zinc finger"/>
    <property type="match status" value="1"/>
</dbReference>
<dbReference type="Pfam" id="PF01363">
    <property type="entry name" value="FYVE"/>
    <property type="match status" value="1"/>
</dbReference>
<evidence type="ECO:0000256" key="1">
    <source>
        <dbReference type="ARBA" id="ARBA00022723"/>
    </source>
</evidence>
<evidence type="ECO:0000313" key="6">
    <source>
        <dbReference type="EMBL" id="OQS04226.1"/>
    </source>
</evidence>
<evidence type="ECO:0000256" key="3">
    <source>
        <dbReference type="ARBA" id="ARBA00022833"/>
    </source>
</evidence>
<dbReference type="EMBL" id="JNBS01000658">
    <property type="protein sequence ID" value="OQS04226.1"/>
    <property type="molecule type" value="Genomic_DNA"/>
</dbReference>
<protein>
    <recommendedName>
        <fullName evidence="5">FYVE-type domain-containing protein</fullName>
    </recommendedName>
</protein>
<sequence>MPTTAPEHSPVIPCDELLPLESFVPLTERSACTVCSHKFSVFRQKHNCSWCGEVVCGSCIVPRLAKAN</sequence>
<keyword evidence="1" id="KW-0479">Metal-binding</keyword>
<keyword evidence="7" id="KW-1185">Reference proteome</keyword>
<proteinExistence type="predicted"/>
<feature type="non-terminal residue" evidence="6">
    <location>
        <position position="68"/>
    </location>
</feature>
<dbReference type="GO" id="GO:0008270">
    <property type="term" value="F:zinc ion binding"/>
    <property type="evidence" value="ECO:0007669"/>
    <property type="project" value="UniProtKB-KW"/>
</dbReference>
<dbReference type="PROSITE" id="PS50178">
    <property type="entry name" value="ZF_FYVE"/>
    <property type="match status" value="1"/>
</dbReference>
<reference evidence="6 7" key="1">
    <citation type="journal article" date="2014" name="Genome Biol. Evol.">
        <title>The secreted proteins of Achlya hypogyna and Thraustotheca clavata identify the ancestral oomycete secretome and reveal gene acquisitions by horizontal gene transfer.</title>
        <authorList>
            <person name="Misner I."/>
            <person name="Blouin N."/>
            <person name="Leonard G."/>
            <person name="Richards T.A."/>
            <person name="Lane C.E."/>
        </authorList>
    </citation>
    <scope>NUCLEOTIDE SEQUENCE [LARGE SCALE GENOMIC DNA]</scope>
    <source>
        <strain evidence="6 7">ATCC 34112</strain>
    </source>
</reference>
<keyword evidence="3" id="KW-0862">Zinc</keyword>
<gene>
    <name evidence="6" type="ORF">THRCLA_20937</name>
</gene>
<dbReference type="InterPro" id="IPR017455">
    <property type="entry name" value="Znf_FYVE-rel"/>
</dbReference>
<dbReference type="InterPro" id="IPR000306">
    <property type="entry name" value="Znf_FYVE"/>
</dbReference>
<keyword evidence="2 4" id="KW-0863">Zinc-finger</keyword>
<dbReference type="Proteomes" id="UP000243217">
    <property type="component" value="Unassembled WGS sequence"/>
</dbReference>
<feature type="domain" description="FYVE-type" evidence="5">
    <location>
        <begin position="26"/>
        <end position="59"/>
    </location>
</feature>
<dbReference type="Gene3D" id="3.30.40.10">
    <property type="entry name" value="Zinc/RING finger domain, C3HC4 (zinc finger)"/>
    <property type="match status" value="1"/>
</dbReference>
<organism evidence="6 7">
    <name type="scientific">Thraustotheca clavata</name>
    <dbReference type="NCBI Taxonomy" id="74557"/>
    <lineage>
        <taxon>Eukaryota</taxon>
        <taxon>Sar</taxon>
        <taxon>Stramenopiles</taxon>
        <taxon>Oomycota</taxon>
        <taxon>Saprolegniomycetes</taxon>
        <taxon>Saprolegniales</taxon>
        <taxon>Achlyaceae</taxon>
        <taxon>Thraustotheca</taxon>
    </lineage>
</organism>
<comment type="caution">
    <text evidence="6">The sequence shown here is derived from an EMBL/GenBank/DDBJ whole genome shotgun (WGS) entry which is preliminary data.</text>
</comment>
<dbReference type="OrthoDB" id="660555at2759"/>
<dbReference type="InterPro" id="IPR011011">
    <property type="entry name" value="Znf_FYVE_PHD"/>
</dbReference>
<dbReference type="AlphaFoldDB" id="A0A1W0A1R5"/>